<sequence>MDPPGSRPARRGTAPAPAPRARVTGRTTQTGARAPGLRERLRLTPCAGVLKSSVRRARQHGRRPFEAMPVVLMPGAVARITMSRITMSRVTLIRRAVIQDTMTRIKARTGRRIACRTRTRTLSRISPAEASTTPATPESPGRAVFISSPPLMPFF</sequence>
<comment type="caution">
    <text evidence="2">The sequence shown here is derived from an EMBL/GenBank/DDBJ whole genome shotgun (WGS) entry which is preliminary data.</text>
</comment>
<protein>
    <submittedName>
        <fullName evidence="2">Uncharacterized protein</fullName>
    </submittedName>
</protein>
<accession>A0A9W6IQT9</accession>
<reference evidence="2" key="1">
    <citation type="journal article" date="2014" name="Int. J. Syst. Evol. Microbiol.">
        <title>Complete genome sequence of Corynebacterium casei LMG S-19264T (=DSM 44701T), isolated from a smear-ripened cheese.</title>
        <authorList>
            <consortium name="US DOE Joint Genome Institute (JGI-PGF)"/>
            <person name="Walter F."/>
            <person name="Albersmeier A."/>
            <person name="Kalinowski J."/>
            <person name="Ruckert C."/>
        </authorList>
    </citation>
    <scope>NUCLEOTIDE SEQUENCE</scope>
    <source>
        <strain evidence="2">VKM B-1513</strain>
    </source>
</reference>
<dbReference type="EMBL" id="BSFE01000012">
    <property type="protein sequence ID" value="GLK53649.1"/>
    <property type="molecule type" value="Genomic_DNA"/>
</dbReference>
<evidence type="ECO:0000313" key="3">
    <source>
        <dbReference type="Proteomes" id="UP001143486"/>
    </source>
</evidence>
<evidence type="ECO:0000313" key="2">
    <source>
        <dbReference type="EMBL" id="GLK53649.1"/>
    </source>
</evidence>
<dbReference type="Proteomes" id="UP001143486">
    <property type="component" value="Unassembled WGS sequence"/>
</dbReference>
<name>A0A9W6IQT9_9PROT</name>
<organism evidence="2 3">
    <name type="scientific">Maricaulis virginensis</name>
    <dbReference type="NCBI Taxonomy" id="144022"/>
    <lineage>
        <taxon>Bacteria</taxon>
        <taxon>Pseudomonadati</taxon>
        <taxon>Pseudomonadota</taxon>
        <taxon>Alphaproteobacteria</taxon>
        <taxon>Maricaulales</taxon>
        <taxon>Maricaulaceae</taxon>
        <taxon>Maricaulis</taxon>
    </lineage>
</organism>
<feature type="compositionally biased region" description="Low complexity" evidence="1">
    <location>
        <begin position="11"/>
        <end position="28"/>
    </location>
</feature>
<feature type="region of interest" description="Disordered" evidence="1">
    <location>
        <begin position="124"/>
        <end position="143"/>
    </location>
</feature>
<feature type="region of interest" description="Disordered" evidence="1">
    <location>
        <begin position="1"/>
        <end position="36"/>
    </location>
</feature>
<feature type="compositionally biased region" description="Polar residues" evidence="1">
    <location>
        <begin position="124"/>
        <end position="136"/>
    </location>
</feature>
<proteinExistence type="predicted"/>
<gene>
    <name evidence="2" type="ORF">GCM10017621_31570</name>
</gene>
<dbReference type="AlphaFoldDB" id="A0A9W6IQT9"/>
<evidence type="ECO:0000256" key="1">
    <source>
        <dbReference type="SAM" id="MobiDB-lite"/>
    </source>
</evidence>
<keyword evidence="3" id="KW-1185">Reference proteome</keyword>
<reference evidence="2" key="2">
    <citation type="submission" date="2023-01" db="EMBL/GenBank/DDBJ databases">
        <authorList>
            <person name="Sun Q."/>
            <person name="Evtushenko L."/>
        </authorList>
    </citation>
    <scope>NUCLEOTIDE SEQUENCE</scope>
    <source>
        <strain evidence="2">VKM B-1513</strain>
    </source>
</reference>